<evidence type="ECO:0000313" key="7">
    <source>
        <dbReference type="EMBL" id="CAG9932543.1"/>
    </source>
</evidence>
<feature type="transmembrane region" description="Helical" evidence="5">
    <location>
        <begin position="54"/>
        <end position="78"/>
    </location>
</feature>
<feature type="domain" description="Lipopolysaccharide assembly protein A" evidence="6">
    <location>
        <begin position="35"/>
        <end position="94"/>
    </location>
</feature>
<evidence type="ECO:0000256" key="3">
    <source>
        <dbReference type="ARBA" id="ARBA00022989"/>
    </source>
</evidence>
<evidence type="ECO:0000256" key="2">
    <source>
        <dbReference type="ARBA" id="ARBA00022692"/>
    </source>
</evidence>
<dbReference type="Proteomes" id="UP000839052">
    <property type="component" value="Chromosome"/>
</dbReference>
<evidence type="ECO:0000256" key="5">
    <source>
        <dbReference type="SAM" id="Phobius"/>
    </source>
</evidence>
<proteinExistence type="predicted"/>
<keyword evidence="4 5" id="KW-0472">Membrane</keyword>
<dbReference type="EMBL" id="OU912926">
    <property type="protein sequence ID" value="CAG9932543.1"/>
    <property type="molecule type" value="Genomic_DNA"/>
</dbReference>
<evidence type="ECO:0000313" key="8">
    <source>
        <dbReference type="Proteomes" id="UP000839052"/>
    </source>
</evidence>
<dbReference type="InterPro" id="IPR010445">
    <property type="entry name" value="LapA_dom"/>
</dbReference>
<reference evidence="7 8" key="1">
    <citation type="submission" date="2021-10" db="EMBL/GenBank/DDBJ databases">
        <authorList>
            <person name="Koch H."/>
        </authorList>
    </citation>
    <scope>NUCLEOTIDE SEQUENCE [LARGE SCALE GENOMIC DNA]</scope>
    <source>
        <strain evidence="7">6680</strain>
    </source>
</reference>
<protein>
    <submittedName>
        <fullName evidence="7">LapA_dom domain-containing protein</fullName>
    </submittedName>
</protein>
<name>A0ABN8AP57_9PROT</name>
<evidence type="ECO:0000256" key="4">
    <source>
        <dbReference type="ARBA" id="ARBA00023136"/>
    </source>
</evidence>
<sequence length="108" mass="12523">MLLSQRKIIAGEYMRYMIWLLRAVLFLILLGFAMKNDQPVVLHYFFGYEWQSSLILILLLFFAVGVSVGVLAVLGNIFRQRREIAILKRELRLKNKLVSVGENNPDIP</sequence>
<gene>
    <name evidence="7" type="ORF">NTG6680_1290</name>
</gene>
<accession>A0ABN8AP57</accession>
<organism evidence="7 8">
    <name type="scientific">Candidatus Nitrotoga arctica</name>
    <dbReference type="NCBI Taxonomy" id="453162"/>
    <lineage>
        <taxon>Bacteria</taxon>
        <taxon>Pseudomonadati</taxon>
        <taxon>Pseudomonadota</taxon>
        <taxon>Betaproteobacteria</taxon>
        <taxon>Nitrosomonadales</taxon>
        <taxon>Gallionellaceae</taxon>
        <taxon>Candidatus Nitrotoga</taxon>
    </lineage>
</organism>
<keyword evidence="1" id="KW-1003">Cell membrane</keyword>
<keyword evidence="2 5" id="KW-0812">Transmembrane</keyword>
<keyword evidence="3 5" id="KW-1133">Transmembrane helix</keyword>
<evidence type="ECO:0000256" key="1">
    <source>
        <dbReference type="ARBA" id="ARBA00022475"/>
    </source>
</evidence>
<keyword evidence="8" id="KW-1185">Reference proteome</keyword>
<feature type="transmembrane region" description="Helical" evidence="5">
    <location>
        <begin position="16"/>
        <end position="34"/>
    </location>
</feature>
<evidence type="ECO:0000259" key="6">
    <source>
        <dbReference type="Pfam" id="PF06305"/>
    </source>
</evidence>
<dbReference type="Pfam" id="PF06305">
    <property type="entry name" value="LapA_dom"/>
    <property type="match status" value="1"/>
</dbReference>